<gene>
    <name evidence="1" type="ORF">JAAARDRAFT_537468</name>
</gene>
<keyword evidence="2" id="KW-1185">Reference proteome</keyword>
<dbReference type="Proteomes" id="UP000027265">
    <property type="component" value="Unassembled WGS sequence"/>
</dbReference>
<organism evidence="1 2">
    <name type="scientific">Jaapia argillacea MUCL 33604</name>
    <dbReference type="NCBI Taxonomy" id="933084"/>
    <lineage>
        <taxon>Eukaryota</taxon>
        <taxon>Fungi</taxon>
        <taxon>Dikarya</taxon>
        <taxon>Basidiomycota</taxon>
        <taxon>Agaricomycotina</taxon>
        <taxon>Agaricomycetes</taxon>
        <taxon>Agaricomycetidae</taxon>
        <taxon>Jaapiales</taxon>
        <taxon>Jaapiaceae</taxon>
        <taxon>Jaapia</taxon>
    </lineage>
</organism>
<dbReference type="EMBL" id="KL197750">
    <property type="protein sequence ID" value="KDQ51290.1"/>
    <property type="molecule type" value="Genomic_DNA"/>
</dbReference>
<dbReference type="InParanoid" id="A0A067PBR6"/>
<reference evidence="2" key="1">
    <citation type="journal article" date="2014" name="Proc. Natl. Acad. Sci. U.S.A.">
        <title>Extensive sampling of basidiomycete genomes demonstrates inadequacy of the white-rot/brown-rot paradigm for wood decay fungi.</title>
        <authorList>
            <person name="Riley R."/>
            <person name="Salamov A.A."/>
            <person name="Brown D.W."/>
            <person name="Nagy L.G."/>
            <person name="Floudas D."/>
            <person name="Held B.W."/>
            <person name="Levasseur A."/>
            <person name="Lombard V."/>
            <person name="Morin E."/>
            <person name="Otillar R."/>
            <person name="Lindquist E.A."/>
            <person name="Sun H."/>
            <person name="LaButti K.M."/>
            <person name="Schmutz J."/>
            <person name="Jabbour D."/>
            <person name="Luo H."/>
            <person name="Baker S.E."/>
            <person name="Pisabarro A.G."/>
            <person name="Walton J.D."/>
            <person name="Blanchette R.A."/>
            <person name="Henrissat B."/>
            <person name="Martin F."/>
            <person name="Cullen D."/>
            <person name="Hibbett D.S."/>
            <person name="Grigoriev I.V."/>
        </authorList>
    </citation>
    <scope>NUCLEOTIDE SEQUENCE [LARGE SCALE GENOMIC DNA]</scope>
    <source>
        <strain evidence="2">MUCL 33604</strain>
    </source>
</reference>
<proteinExistence type="predicted"/>
<evidence type="ECO:0000313" key="1">
    <source>
        <dbReference type="EMBL" id="KDQ51290.1"/>
    </source>
</evidence>
<sequence length="184" mass="20437">MDNHQRPSDSPSNFLLEGAKTTSIDCQSETYAGTPLCSPPFQRPLQSLRSNLQCHNVSRTPEACPIRRGPYLPVANVHPTSWDTGYKVSMPTSFGFGWSFHPFFACAQGIHPRPHMVNPILGVGSTDVVYFVLIVAPETSSRLRSANTSQRNILDLRRVHAVRQGHEPRSQRYCTTLLFVTGTG</sequence>
<protein>
    <submittedName>
        <fullName evidence="1">Uncharacterized protein</fullName>
    </submittedName>
</protein>
<dbReference type="HOGENOM" id="CLU_1468376_0_0_1"/>
<accession>A0A067PBR6</accession>
<name>A0A067PBR6_9AGAM</name>
<evidence type="ECO:0000313" key="2">
    <source>
        <dbReference type="Proteomes" id="UP000027265"/>
    </source>
</evidence>
<dbReference type="AlphaFoldDB" id="A0A067PBR6"/>